<dbReference type="AlphaFoldDB" id="A0A369JSM2"/>
<evidence type="ECO:0000313" key="2">
    <source>
        <dbReference type="EMBL" id="RDB23375.1"/>
    </source>
</evidence>
<sequence length="234" mass="25458">MFLSSDDIASSRPSSSASRHGLQSKARRRLSESSSADYMDIDEFSDNEPILQRENESLKTTPLLLAGRTWIVTQGYDANEDPLEIRDLSNAAALLRNPYPWVSLLPTTAPAIDAIFSTIVVSVSDSSPSQYPVLAAARTSATGPVKLPPRILPGIDYPKPFRTLQANNQALHGPRTDLETLSTRLDPEGHPEWNVQTISTGGDLETNNIDHPSISSTPLLLPVFSWSALSPKPS</sequence>
<feature type="compositionally biased region" description="Low complexity" evidence="1">
    <location>
        <begin position="1"/>
        <end position="19"/>
    </location>
</feature>
<protein>
    <submittedName>
        <fullName evidence="2">Uncharacterized protein</fullName>
    </submittedName>
</protein>
<proteinExistence type="predicted"/>
<gene>
    <name evidence="2" type="ORF">Hypma_009418</name>
</gene>
<dbReference type="EMBL" id="LUEZ02000046">
    <property type="protein sequence ID" value="RDB23375.1"/>
    <property type="molecule type" value="Genomic_DNA"/>
</dbReference>
<evidence type="ECO:0000256" key="1">
    <source>
        <dbReference type="SAM" id="MobiDB-lite"/>
    </source>
</evidence>
<comment type="caution">
    <text evidence="2">The sequence shown here is derived from an EMBL/GenBank/DDBJ whole genome shotgun (WGS) entry which is preliminary data.</text>
</comment>
<keyword evidence="3" id="KW-1185">Reference proteome</keyword>
<feature type="region of interest" description="Disordered" evidence="1">
    <location>
        <begin position="1"/>
        <end position="34"/>
    </location>
</feature>
<dbReference type="InParanoid" id="A0A369JSM2"/>
<reference evidence="2" key="1">
    <citation type="submission" date="2018-04" db="EMBL/GenBank/DDBJ databases">
        <title>Whole genome sequencing of Hypsizygus marmoreus.</title>
        <authorList>
            <person name="Choi I.-G."/>
            <person name="Min B."/>
            <person name="Kim J.-G."/>
            <person name="Kim S."/>
            <person name="Oh Y.-L."/>
            <person name="Kong W.-S."/>
            <person name="Park H."/>
            <person name="Jeong J."/>
            <person name="Song E.-S."/>
        </authorList>
    </citation>
    <scope>NUCLEOTIDE SEQUENCE [LARGE SCALE GENOMIC DNA]</scope>
    <source>
        <strain evidence="2">51987-8</strain>
    </source>
</reference>
<dbReference type="Proteomes" id="UP000076154">
    <property type="component" value="Unassembled WGS sequence"/>
</dbReference>
<organism evidence="2 3">
    <name type="scientific">Hypsizygus marmoreus</name>
    <name type="common">White beech mushroom</name>
    <name type="synonym">Agaricus marmoreus</name>
    <dbReference type="NCBI Taxonomy" id="39966"/>
    <lineage>
        <taxon>Eukaryota</taxon>
        <taxon>Fungi</taxon>
        <taxon>Dikarya</taxon>
        <taxon>Basidiomycota</taxon>
        <taxon>Agaricomycotina</taxon>
        <taxon>Agaricomycetes</taxon>
        <taxon>Agaricomycetidae</taxon>
        <taxon>Agaricales</taxon>
        <taxon>Tricholomatineae</taxon>
        <taxon>Lyophyllaceae</taxon>
        <taxon>Hypsizygus</taxon>
    </lineage>
</organism>
<evidence type="ECO:0000313" key="3">
    <source>
        <dbReference type="Proteomes" id="UP000076154"/>
    </source>
</evidence>
<name>A0A369JSM2_HYPMA</name>
<accession>A0A369JSM2</accession>